<dbReference type="InterPro" id="IPR000595">
    <property type="entry name" value="cNMP-bd_dom"/>
</dbReference>
<dbReference type="PROSITE" id="PS50042">
    <property type="entry name" value="CNMP_BINDING_3"/>
    <property type="match status" value="2"/>
</dbReference>
<dbReference type="GO" id="GO:0003700">
    <property type="term" value="F:DNA-binding transcription factor activity"/>
    <property type="evidence" value="ECO:0007669"/>
    <property type="project" value="TreeGrafter"/>
</dbReference>
<dbReference type="PANTHER" id="PTHR24567:SF74">
    <property type="entry name" value="HTH-TYPE TRANSCRIPTIONAL REGULATOR ARCR"/>
    <property type="match status" value="1"/>
</dbReference>
<dbReference type="EMBL" id="JBGBPQ010000001">
    <property type="protein sequence ID" value="KAL1530661.1"/>
    <property type="molecule type" value="Genomic_DNA"/>
</dbReference>
<protein>
    <recommendedName>
        <fullName evidence="3">Cyclic nucleotide-binding domain-containing protein</fullName>
    </recommendedName>
</protein>
<dbReference type="SMART" id="SM00100">
    <property type="entry name" value="cNMP"/>
    <property type="match status" value="2"/>
</dbReference>
<feature type="domain" description="Cyclic nucleotide-binding" evidence="3">
    <location>
        <begin position="53"/>
        <end position="169"/>
    </location>
</feature>
<feature type="compositionally biased region" description="Low complexity" evidence="2">
    <location>
        <begin position="820"/>
        <end position="835"/>
    </location>
</feature>
<keyword evidence="5" id="KW-1185">Reference proteome</keyword>
<dbReference type="PANTHER" id="PTHR24567">
    <property type="entry name" value="CRP FAMILY TRANSCRIPTIONAL REGULATORY PROTEIN"/>
    <property type="match status" value="1"/>
</dbReference>
<comment type="caution">
    <text evidence="4">The sequence shown here is derived from an EMBL/GenBank/DDBJ whole genome shotgun (WGS) entry which is preliminary data.</text>
</comment>
<dbReference type="SUPFAM" id="SSF51206">
    <property type="entry name" value="cAMP-binding domain-like"/>
    <property type="match status" value="3"/>
</dbReference>
<evidence type="ECO:0000259" key="3">
    <source>
        <dbReference type="PROSITE" id="PS50042"/>
    </source>
</evidence>
<dbReference type="GO" id="GO:0005829">
    <property type="term" value="C:cytosol"/>
    <property type="evidence" value="ECO:0007669"/>
    <property type="project" value="TreeGrafter"/>
</dbReference>
<dbReference type="InterPro" id="IPR014710">
    <property type="entry name" value="RmlC-like_jellyroll"/>
</dbReference>
<dbReference type="Proteomes" id="UP001515480">
    <property type="component" value="Unassembled WGS sequence"/>
</dbReference>
<proteinExistence type="predicted"/>
<accession>A0AB34K8P1</accession>
<evidence type="ECO:0000256" key="1">
    <source>
        <dbReference type="SAM" id="Coils"/>
    </source>
</evidence>
<evidence type="ECO:0000256" key="2">
    <source>
        <dbReference type="SAM" id="MobiDB-lite"/>
    </source>
</evidence>
<dbReference type="InterPro" id="IPR018490">
    <property type="entry name" value="cNMP-bd_dom_sf"/>
</dbReference>
<feature type="domain" description="Cyclic nucleotide-binding" evidence="3">
    <location>
        <begin position="439"/>
        <end position="554"/>
    </location>
</feature>
<name>A0AB34K8P1_PRYPA</name>
<dbReference type="AlphaFoldDB" id="A0AB34K8P1"/>
<gene>
    <name evidence="4" type="ORF">AB1Y20_001561</name>
</gene>
<dbReference type="Gene3D" id="2.60.120.10">
    <property type="entry name" value="Jelly Rolls"/>
    <property type="match status" value="2"/>
</dbReference>
<feature type="region of interest" description="Disordered" evidence="2">
    <location>
        <begin position="793"/>
        <end position="872"/>
    </location>
</feature>
<sequence length="1223" mass="134516">MVAALEDPTDAEGKAVEAEDQLGEVTEVLYLQSDLSHEDAAQQLFDMQLASEAFHGFSRDAMEQLARYMTSLQFTFGEQICESGEPVSWCGLIVSGKLEAAIGARDRVTLSPGTFIGESSVWETGQTRAATVFGASDGLLMVITNEGLEALMIDCPELGLKLVKLLARAVFQHRQMDARYTRGTRLKPAMNWKATPRGKVARASGARTDTTATEDAKVAMFDLLKKNGMSNADAMMLCDVAMYHYFNTGDVLVQALCPCTHVLVIVEGEVLVESLQLKLSRNCALHAVEYFSDVVGAPITSIGRTLATSQGLLAGIPMKLFSQLFTQRPALAFSALRMLGAFGVTCLEAIQLEDGTADVAPEATQQPGLGAQTPEAGALEVFYAQRLSKQMRSGLAAKVTEATLLGGEETPVERFEQVTEMSWDESHAAMMQLQTISQNFRGFSSSELSTILEYMSTMRFVDGEHIIVKGEIGTWFGLLLKGRLAVSAAHGRAVLPAGIVIGERAVFCRNSKRDMDVFGAGAGVMATMLVHGLKQLVGKHQRLGIKLMSLLARTAFDKCLEDCRYFRNPRLHTAIEWKPNFDYEAHDGTQLLVRLLAKHGLAEHHALEVSKIAQYYEFRKGDVLVQPLCPCSHLLFVLSGSVLLEEVQTEITDEGVLHVPEWIALGAPATSLTHIVASSQKGLLAGIKMESLNTMLSMRGALAHELCLSIGRLGLAINRAWCQSERGLVQVDLNPDLAPPSPAAKKKRGQARLTHTNALAISATSTVDSFVQKHTKRAGSSVDRLTRGNLQRLDQAEGEGASPDSDQESVSKRTLDRRSSSMSRRSLERGASSLSKRSDKSSSTRKSATASGRKAPTSRTLQPAKAKSRGRVTLVKPSTIDAEVEEALNAIITIVEQISLGSRHTVTSTVGFPQLGAKPIGSTSYRQKLEVEMSQMEHELRSLRSVNSTLQIQLQDAHSAKEAQEQLAQQLSAIQLQLKGHEEKVLQLEKEKNKIADELRETTERSSKLVTSDSQSTLLSAAKNSPRLRVVFDPEKAQKKQVSIKEHPKVVLVLHTWWVTALATRTAETPQPDPNATHLERSQFFAIVRKIYKALNRTWDEGAAQETAIDEWGKTLHGAARMKRPAFNDYLCKTADTIAFLDDPSVHALFLWDLFRHIAHGNPPDRYVWKPDKWIQFAGYLMVRAEIASQLLWPLLGERRHAQRERPSCDLEWVKQCTAPNDK</sequence>
<dbReference type="CDD" id="cd00038">
    <property type="entry name" value="CAP_ED"/>
    <property type="match status" value="2"/>
</dbReference>
<organism evidence="4 5">
    <name type="scientific">Prymnesium parvum</name>
    <name type="common">Toxic golden alga</name>
    <dbReference type="NCBI Taxonomy" id="97485"/>
    <lineage>
        <taxon>Eukaryota</taxon>
        <taxon>Haptista</taxon>
        <taxon>Haptophyta</taxon>
        <taxon>Prymnesiophyceae</taxon>
        <taxon>Prymnesiales</taxon>
        <taxon>Prymnesiaceae</taxon>
        <taxon>Prymnesium</taxon>
    </lineage>
</organism>
<dbReference type="InterPro" id="IPR050397">
    <property type="entry name" value="Env_Response_Regulators"/>
</dbReference>
<reference evidence="4 5" key="1">
    <citation type="journal article" date="2024" name="Science">
        <title>Giant polyketide synthase enzymes in the biosynthesis of giant marine polyether toxins.</title>
        <authorList>
            <person name="Fallon T.R."/>
            <person name="Shende V.V."/>
            <person name="Wierzbicki I.H."/>
            <person name="Pendleton A.L."/>
            <person name="Watervoot N.F."/>
            <person name="Auber R.P."/>
            <person name="Gonzalez D.J."/>
            <person name="Wisecaver J.H."/>
            <person name="Moore B.S."/>
        </authorList>
    </citation>
    <scope>NUCLEOTIDE SEQUENCE [LARGE SCALE GENOMIC DNA]</scope>
    <source>
        <strain evidence="4 5">12B1</strain>
    </source>
</reference>
<feature type="coiled-coil region" evidence="1">
    <location>
        <begin position="926"/>
        <end position="1005"/>
    </location>
</feature>
<feature type="compositionally biased region" description="Basic and acidic residues" evidence="2">
    <location>
        <begin position="809"/>
        <end position="819"/>
    </location>
</feature>
<evidence type="ECO:0000313" key="5">
    <source>
        <dbReference type="Proteomes" id="UP001515480"/>
    </source>
</evidence>
<evidence type="ECO:0000313" key="4">
    <source>
        <dbReference type="EMBL" id="KAL1530661.1"/>
    </source>
</evidence>
<keyword evidence="1" id="KW-0175">Coiled coil</keyword>